<reference evidence="1 2" key="1">
    <citation type="journal article" date="2023" name="Nucleic Acids Res.">
        <title>The hologenome of Daphnia magna reveals possible DNA methylation and microbiome-mediated evolution of the host genome.</title>
        <authorList>
            <person name="Chaturvedi A."/>
            <person name="Li X."/>
            <person name="Dhandapani V."/>
            <person name="Marshall H."/>
            <person name="Kissane S."/>
            <person name="Cuenca-Cambronero M."/>
            <person name="Asole G."/>
            <person name="Calvet F."/>
            <person name="Ruiz-Romero M."/>
            <person name="Marangio P."/>
            <person name="Guigo R."/>
            <person name="Rago D."/>
            <person name="Mirbahai L."/>
            <person name="Eastwood N."/>
            <person name="Colbourne J.K."/>
            <person name="Zhou J."/>
            <person name="Mallon E."/>
            <person name="Orsini L."/>
        </authorList>
    </citation>
    <scope>NUCLEOTIDE SEQUENCE [LARGE SCALE GENOMIC DNA]</scope>
    <source>
        <strain evidence="1">LRV0_1</strain>
    </source>
</reference>
<sequence length="162" mass="18843">MYDNKSSSPTVLLEQCRRMNITFTTKTTRCGPQPRFNNFTIATNGWELATYRECYWREKYVKFHGKNHVYRNGTWTKAEATLIQPERDWPTTFRYDDDNTYEYEPQANPAYDNWVGSRMNIVADIAAAMAEQNINDNGGSYPIKTLILTPKEKADISNYVSL</sequence>
<gene>
    <name evidence="1" type="ORF">OUZ56_011908</name>
</gene>
<keyword evidence="2" id="KW-1185">Reference proteome</keyword>
<protein>
    <submittedName>
        <fullName evidence="1">Uncharacterized protein</fullName>
    </submittedName>
</protein>
<evidence type="ECO:0000313" key="1">
    <source>
        <dbReference type="EMBL" id="KAK4006750.1"/>
    </source>
</evidence>
<proteinExistence type="predicted"/>
<name>A0ABQ9Z1H4_9CRUS</name>
<dbReference type="Proteomes" id="UP001234178">
    <property type="component" value="Unassembled WGS sequence"/>
</dbReference>
<evidence type="ECO:0000313" key="2">
    <source>
        <dbReference type="Proteomes" id="UP001234178"/>
    </source>
</evidence>
<dbReference type="EMBL" id="JAOYFB010000002">
    <property type="protein sequence ID" value="KAK4006750.1"/>
    <property type="molecule type" value="Genomic_DNA"/>
</dbReference>
<accession>A0ABQ9Z1H4</accession>
<organism evidence="1 2">
    <name type="scientific">Daphnia magna</name>
    <dbReference type="NCBI Taxonomy" id="35525"/>
    <lineage>
        <taxon>Eukaryota</taxon>
        <taxon>Metazoa</taxon>
        <taxon>Ecdysozoa</taxon>
        <taxon>Arthropoda</taxon>
        <taxon>Crustacea</taxon>
        <taxon>Branchiopoda</taxon>
        <taxon>Diplostraca</taxon>
        <taxon>Cladocera</taxon>
        <taxon>Anomopoda</taxon>
        <taxon>Daphniidae</taxon>
        <taxon>Daphnia</taxon>
    </lineage>
</organism>
<comment type="caution">
    <text evidence="1">The sequence shown here is derived from an EMBL/GenBank/DDBJ whole genome shotgun (WGS) entry which is preliminary data.</text>
</comment>